<feature type="compositionally biased region" description="Basic and acidic residues" evidence="8">
    <location>
        <begin position="526"/>
        <end position="550"/>
    </location>
</feature>
<dbReference type="SUPFAM" id="SSF56349">
    <property type="entry name" value="DNA breaking-rejoining enzymes"/>
    <property type="match status" value="1"/>
</dbReference>
<evidence type="ECO:0000259" key="9">
    <source>
        <dbReference type="SMART" id="SM00435"/>
    </source>
</evidence>
<dbReference type="Pfam" id="PF01028">
    <property type="entry name" value="Topoisom_I"/>
    <property type="match status" value="1"/>
</dbReference>
<dbReference type="GO" id="GO:0003917">
    <property type="term" value="F:DNA topoisomerase type I (single strand cut, ATP-independent) activity"/>
    <property type="evidence" value="ECO:0007669"/>
    <property type="project" value="UniProtKB-UniRule"/>
</dbReference>
<proteinExistence type="inferred from homology"/>
<accession>A0AAD5U4B1</accession>
<evidence type="ECO:0000256" key="8">
    <source>
        <dbReference type="SAM" id="MobiDB-lite"/>
    </source>
</evidence>
<feature type="region of interest" description="Disordered" evidence="8">
    <location>
        <begin position="526"/>
        <end position="567"/>
    </location>
</feature>
<dbReference type="FunFam" id="1.10.10.41:FF:000001">
    <property type="entry name" value="DNA topoisomerase I"/>
    <property type="match status" value="1"/>
</dbReference>
<gene>
    <name evidence="10" type="primary">TOP1</name>
    <name evidence="10" type="ORF">HK099_002563</name>
</gene>
<keyword evidence="11" id="KW-1185">Reference proteome</keyword>
<dbReference type="PROSITE" id="PS52038">
    <property type="entry name" value="TOPO_IB_2"/>
    <property type="match status" value="1"/>
</dbReference>
<comment type="caution">
    <text evidence="6">Lacks conserved residue(s) required for the propagation of feature annotation.</text>
</comment>
<dbReference type="AlphaFoldDB" id="A0AAD5U4B1"/>
<dbReference type="PANTHER" id="PTHR10290:SF3">
    <property type="entry name" value="DNA TOPOISOMERASE 1"/>
    <property type="match status" value="1"/>
</dbReference>
<evidence type="ECO:0000256" key="2">
    <source>
        <dbReference type="ARBA" id="ARBA00006645"/>
    </source>
</evidence>
<evidence type="ECO:0000256" key="6">
    <source>
        <dbReference type="PROSITE-ProRule" id="PRU01382"/>
    </source>
</evidence>
<dbReference type="InterPro" id="IPR001631">
    <property type="entry name" value="TopoI"/>
</dbReference>
<dbReference type="Gene3D" id="3.90.15.10">
    <property type="entry name" value="Topoisomerase I, Chain A, domain 3"/>
    <property type="match status" value="1"/>
</dbReference>
<dbReference type="EC" id="5.6.2.1" evidence="7"/>
<dbReference type="FunFam" id="2.170.11.10:FF:000001">
    <property type="entry name" value="DNA topoisomerase I"/>
    <property type="match status" value="1"/>
</dbReference>
<dbReference type="Pfam" id="PF02919">
    <property type="entry name" value="Topoisom_I_N"/>
    <property type="match status" value="1"/>
</dbReference>
<dbReference type="PANTHER" id="PTHR10290">
    <property type="entry name" value="DNA TOPOISOMERASE I"/>
    <property type="match status" value="1"/>
</dbReference>
<dbReference type="SUPFAM" id="SSF56741">
    <property type="entry name" value="Eukaryotic DNA topoisomerase I, N-terminal DNA-binding fragment"/>
    <property type="match status" value="1"/>
</dbReference>
<evidence type="ECO:0000256" key="1">
    <source>
        <dbReference type="ARBA" id="ARBA00000213"/>
    </source>
</evidence>
<feature type="region of interest" description="Disordered" evidence="8">
    <location>
        <begin position="1"/>
        <end position="35"/>
    </location>
</feature>
<dbReference type="InterPro" id="IPR014711">
    <property type="entry name" value="TopoI_cat_a-hlx-sub_euk"/>
</dbReference>
<evidence type="ECO:0000256" key="3">
    <source>
        <dbReference type="ARBA" id="ARBA00023029"/>
    </source>
</evidence>
<dbReference type="GO" id="GO:0006260">
    <property type="term" value="P:DNA replication"/>
    <property type="evidence" value="ECO:0007669"/>
    <property type="project" value="TreeGrafter"/>
</dbReference>
<dbReference type="CDD" id="cd00659">
    <property type="entry name" value="Topo_IB_C"/>
    <property type="match status" value="1"/>
</dbReference>
<dbReference type="Gene3D" id="1.10.10.41">
    <property type="entry name" value="Yeast DNA topoisomerase - domain 1"/>
    <property type="match status" value="1"/>
</dbReference>
<dbReference type="CDD" id="cd00660">
    <property type="entry name" value="Topoisomer_IB_N"/>
    <property type="match status" value="1"/>
</dbReference>
<evidence type="ECO:0000256" key="7">
    <source>
        <dbReference type="RuleBase" id="RU365101"/>
    </source>
</evidence>
<organism evidence="10 11">
    <name type="scientific">Clydaea vesicula</name>
    <dbReference type="NCBI Taxonomy" id="447962"/>
    <lineage>
        <taxon>Eukaryota</taxon>
        <taxon>Fungi</taxon>
        <taxon>Fungi incertae sedis</taxon>
        <taxon>Chytridiomycota</taxon>
        <taxon>Chytridiomycota incertae sedis</taxon>
        <taxon>Chytridiomycetes</taxon>
        <taxon>Lobulomycetales</taxon>
        <taxon>Lobulomycetaceae</taxon>
        <taxon>Clydaea</taxon>
    </lineage>
</organism>
<evidence type="ECO:0000313" key="10">
    <source>
        <dbReference type="EMBL" id="KAJ3222208.1"/>
    </source>
</evidence>
<dbReference type="InterPro" id="IPR051062">
    <property type="entry name" value="Topoisomerase_IB"/>
</dbReference>
<dbReference type="FunFam" id="3.90.15.10:FF:000002">
    <property type="entry name" value="DNA topoisomerase I"/>
    <property type="match status" value="1"/>
</dbReference>
<comment type="similarity">
    <text evidence="2 7">Belongs to the type IB topoisomerase family.</text>
</comment>
<dbReference type="GO" id="GO:0005730">
    <property type="term" value="C:nucleolus"/>
    <property type="evidence" value="ECO:0007669"/>
    <property type="project" value="TreeGrafter"/>
</dbReference>
<dbReference type="GO" id="GO:0003677">
    <property type="term" value="F:DNA binding"/>
    <property type="evidence" value="ECO:0007669"/>
    <property type="project" value="UniProtKB-UniRule"/>
</dbReference>
<dbReference type="InterPro" id="IPR008336">
    <property type="entry name" value="TopoI_DNA-bd_euk"/>
</dbReference>
<protein>
    <recommendedName>
        <fullName evidence="7">DNA topoisomerase I</fullName>
        <ecNumber evidence="7">5.6.2.1</ecNumber>
    </recommendedName>
    <alternativeName>
        <fullName evidence="7">DNA topoisomerase 1</fullName>
    </alternativeName>
</protein>
<comment type="function">
    <text evidence="7">Releases the supercoiling and torsional tension of DNA introduced during the DNA replication and transcription by transiently cleaving and rejoining one strand of the DNA duplex. Introduces a single-strand break via transesterification at the specific target site 5'-[CT]CCTTp site in duplex DNA. The scissile phosphodiester is attacked by the catalytic tyrosine of the enzyme, resulting in the formation of a DNA-(3'-phosphotyrosyl)-enzyme intermediate and the expulsion of a 5'-OH DNA strand. The free DNA strand then undergoes passage around the unbroken strand thus removing DNA supercoils. Finally, in the religation step, the DNA 5'-OH attacks the covalent intermediate to expel the active-site tyrosine and restore the DNA phosphodiester backbone.</text>
</comment>
<name>A0AAD5U4B1_9FUNG</name>
<comment type="caution">
    <text evidence="10">The sequence shown here is derived from an EMBL/GenBank/DDBJ whole genome shotgun (WGS) entry which is preliminary data.</text>
</comment>
<feature type="domain" description="DNA topoisomerase I eukaryotic-type" evidence="9">
    <location>
        <begin position="191"/>
        <end position="589"/>
    </location>
</feature>
<dbReference type="PRINTS" id="PR00416">
    <property type="entry name" value="EUTPISMRASEI"/>
</dbReference>
<dbReference type="GO" id="GO:0006338">
    <property type="term" value="P:chromatin remodeling"/>
    <property type="evidence" value="ECO:0007669"/>
    <property type="project" value="UniProtKB-ARBA"/>
</dbReference>
<keyword evidence="3 7" id="KW-0799">Topoisomerase</keyword>
<dbReference type="Gene3D" id="2.170.11.10">
    <property type="entry name" value="DNA Topoisomerase I, domain 2"/>
    <property type="match status" value="1"/>
</dbReference>
<dbReference type="Proteomes" id="UP001211065">
    <property type="component" value="Unassembled WGS sequence"/>
</dbReference>
<evidence type="ECO:0000256" key="4">
    <source>
        <dbReference type="ARBA" id="ARBA00023125"/>
    </source>
</evidence>
<sequence>MEKKKSTSKIENGLKSKEDVVGDADELGEGEEESEEYKWWLESVDDSVKWQTLEHSGPLFPPPYEPHGVKMKYDGVEVELKKDSEEVATFFAAILQTDYVKDKTFRENFFKDFKKILKKDKNNIIKEYEKCDFTPIYDYLQVEKEKKKLLTKEDKKKIKDEKASIDLKYGWCLLNGRKEKVGNYRIEPPGLFRGRGMHPLTGTLKLRVQPEQVTINIGEEAVIPTPPDGHKWGKVQHDPKVSWLATWKDNVNDNIKYIFLAANSSLKGQSDLKKFEKARELKKHIHRIRTSYTAELTDQVTAIRQRATAMYLIDKLALRAGNEKGEDEADTVGCCSLRYEHITLEPPNTVIFDFLGKDSIRYYNEVQVDAQVFKNLKIFKKEPKKEGDQLFDRLTTGQLNKHLSSQMAGLTGKVFRTFNASFTFQQELLKTPTNGTVQEKILAYNRANRQVAVLCNHQRSIPKGVFKLELKLVKELILKLLPKAKKSRPELLEEISDFEEEEVSRVKKEYKLFEMEKFRKKLEKKNEDKKNEKIKEETSFATKETKSEVRKSKKALSEDEVESGKKKKELDDWVILTEKEIENECKEFEKTAGYPSMKEKLEKMTLERYTS</sequence>
<dbReference type="InterPro" id="IPR036202">
    <property type="entry name" value="TopoI_DNA-bd_euk_N_sf"/>
</dbReference>
<dbReference type="GO" id="GO:0007059">
    <property type="term" value="P:chromosome segregation"/>
    <property type="evidence" value="ECO:0007669"/>
    <property type="project" value="TreeGrafter"/>
</dbReference>
<dbReference type="InterPro" id="IPR013499">
    <property type="entry name" value="TopoI_euk"/>
</dbReference>
<reference evidence="10" key="1">
    <citation type="submission" date="2020-05" db="EMBL/GenBank/DDBJ databases">
        <title>Phylogenomic resolution of chytrid fungi.</title>
        <authorList>
            <person name="Stajich J.E."/>
            <person name="Amses K."/>
            <person name="Simmons R."/>
            <person name="Seto K."/>
            <person name="Myers J."/>
            <person name="Bonds A."/>
            <person name="Quandt C.A."/>
            <person name="Barry K."/>
            <person name="Liu P."/>
            <person name="Grigoriev I."/>
            <person name="Longcore J.E."/>
            <person name="James T.Y."/>
        </authorList>
    </citation>
    <scope>NUCLEOTIDE SEQUENCE</scope>
    <source>
        <strain evidence="10">JEL0476</strain>
    </source>
</reference>
<dbReference type="GO" id="GO:0006265">
    <property type="term" value="P:DNA topological change"/>
    <property type="evidence" value="ECO:0007669"/>
    <property type="project" value="UniProtKB-UniRule"/>
</dbReference>
<comment type="catalytic activity">
    <reaction evidence="1 7">
        <text>ATP-independent breakage of single-stranded DNA, followed by passage and rejoining.</text>
        <dbReference type="EC" id="5.6.2.1"/>
    </reaction>
</comment>
<evidence type="ECO:0000313" key="11">
    <source>
        <dbReference type="Proteomes" id="UP001211065"/>
    </source>
</evidence>
<dbReference type="InterPro" id="IPR013030">
    <property type="entry name" value="DNA_topo_DNA_db_N_dom2"/>
</dbReference>
<dbReference type="InterPro" id="IPR011010">
    <property type="entry name" value="DNA_brk_join_enz"/>
</dbReference>
<evidence type="ECO:0000256" key="5">
    <source>
        <dbReference type="ARBA" id="ARBA00023235"/>
    </source>
</evidence>
<dbReference type="SMART" id="SM00435">
    <property type="entry name" value="TOPEUc"/>
    <property type="match status" value="1"/>
</dbReference>
<dbReference type="EMBL" id="JADGJW010000186">
    <property type="protein sequence ID" value="KAJ3222208.1"/>
    <property type="molecule type" value="Genomic_DNA"/>
</dbReference>
<dbReference type="InterPro" id="IPR013034">
    <property type="entry name" value="DNA_topo_DNA_db_N_dom1"/>
</dbReference>
<keyword evidence="4 6" id="KW-0238">DNA-binding</keyword>
<feature type="compositionally biased region" description="Acidic residues" evidence="8">
    <location>
        <begin position="21"/>
        <end position="35"/>
    </location>
</feature>
<keyword evidence="5 7" id="KW-0413">Isomerase</keyword>
<dbReference type="GO" id="GO:0005694">
    <property type="term" value="C:chromosome"/>
    <property type="evidence" value="ECO:0007669"/>
    <property type="project" value="InterPro"/>
</dbReference>
<dbReference type="InterPro" id="IPR013500">
    <property type="entry name" value="TopoI_cat_euk"/>
</dbReference>